<reference evidence="3 4" key="1">
    <citation type="submission" date="2018-09" db="EMBL/GenBank/DDBJ databases">
        <title>Genomic investigation of the strawberry pathogen Phytophthora fragariae indicates pathogenicity is determined by transcriptional variation in three key races.</title>
        <authorList>
            <person name="Adams T.M."/>
            <person name="Armitage A.D."/>
            <person name="Sobczyk M.K."/>
            <person name="Bates H.J."/>
            <person name="Dunwell J.M."/>
            <person name="Nellist C.F."/>
            <person name="Harrison R.J."/>
        </authorList>
    </citation>
    <scope>NUCLEOTIDE SEQUENCE [LARGE SCALE GENOMIC DNA]</scope>
    <source>
        <strain evidence="2 3">BC-23</strain>
        <strain evidence="1 4">ONT-3</strain>
    </source>
</reference>
<protein>
    <submittedName>
        <fullName evidence="2">Uncharacterized protein</fullName>
    </submittedName>
</protein>
<gene>
    <name evidence="2" type="ORF">PF004_g2066</name>
    <name evidence="1" type="ORF">PF010_g11218</name>
</gene>
<dbReference type="Proteomes" id="UP000476176">
    <property type="component" value="Unassembled WGS sequence"/>
</dbReference>
<proteinExistence type="predicted"/>
<organism evidence="2 3">
    <name type="scientific">Phytophthora fragariae</name>
    <dbReference type="NCBI Taxonomy" id="53985"/>
    <lineage>
        <taxon>Eukaryota</taxon>
        <taxon>Sar</taxon>
        <taxon>Stramenopiles</taxon>
        <taxon>Oomycota</taxon>
        <taxon>Peronosporomycetes</taxon>
        <taxon>Peronosporales</taxon>
        <taxon>Peronosporaceae</taxon>
        <taxon>Phytophthora</taxon>
    </lineage>
</organism>
<evidence type="ECO:0000313" key="4">
    <source>
        <dbReference type="Proteomes" id="UP000488956"/>
    </source>
</evidence>
<dbReference type="EMBL" id="QXGC01000056">
    <property type="protein sequence ID" value="KAE9252238.1"/>
    <property type="molecule type" value="Genomic_DNA"/>
</dbReference>
<dbReference type="Proteomes" id="UP000488956">
    <property type="component" value="Unassembled WGS sequence"/>
</dbReference>
<dbReference type="AlphaFoldDB" id="A0A6G0PQF9"/>
<evidence type="ECO:0000313" key="3">
    <source>
        <dbReference type="Proteomes" id="UP000476176"/>
    </source>
</evidence>
<comment type="caution">
    <text evidence="2">The sequence shown here is derived from an EMBL/GenBank/DDBJ whole genome shotgun (WGS) entry which is preliminary data.</text>
</comment>
<dbReference type="EMBL" id="QXFX01000588">
    <property type="protein sequence ID" value="KAE9110281.1"/>
    <property type="molecule type" value="Genomic_DNA"/>
</dbReference>
<name>A0A6G0PQF9_9STRA</name>
<sequence>MSGTIESTSSSKQYLRRYLWHVSDSDRAVTMAQQREQDDEQERRRQHHLLCGYGRDIVRWGRVIIIGQQCCLDDEQQHSLVAWELASLFRLGPGHYTGHQRSGADEQRQWCP</sequence>
<evidence type="ECO:0000313" key="1">
    <source>
        <dbReference type="EMBL" id="KAE9110281.1"/>
    </source>
</evidence>
<evidence type="ECO:0000313" key="2">
    <source>
        <dbReference type="EMBL" id="KAE9252238.1"/>
    </source>
</evidence>
<accession>A0A6G0PQF9</accession>